<protein>
    <recommendedName>
        <fullName evidence="4">Sel1 repeat family protein</fullName>
    </recommendedName>
</protein>
<sequence>MTFLANWKRLGVTAVVAMGLGLATSAGATPTAGGDVEGMLKAAGEAMAQSDYPVALRQFAMAAESGSARGQAGLAILFAAGHGVDRNPLQAYKWILVAETTAKTQRPGMVEKIASFKKDIGAQLDDVQRVRGEELAKEYLTEKGWK</sequence>
<dbReference type="SUPFAM" id="SSF81901">
    <property type="entry name" value="HCP-like"/>
    <property type="match status" value="1"/>
</dbReference>
<dbReference type="Gene3D" id="1.25.40.10">
    <property type="entry name" value="Tetratricopeptide repeat domain"/>
    <property type="match status" value="1"/>
</dbReference>
<keyword evidence="3" id="KW-1185">Reference proteome</keyword>
<dbReference type="AlphaFoldDB" id="A0A1Y2K0J2"/>
<feature type="signal peptide" evidence="1">
    <location>
        <begin position="1"/>
        <end position="28"/>
    </location>
</feature>
<name>A0A1Y2K0J2_9PROT</name>
<dbReference type="EMBL" id="LVJN01000020">
    <property type="protein sequence ID" value="OSM01472.1"/>
    <property type="molecule type" value="Genomic_DNA"/>
</dbReference>
<proteinExistence type="predicted"/>
<dbReference type="RefSeq" id="WP_085442922.1">
    <property type="nucleotide sequence ID" value="NZ_LVJN01000020.1"/>
</dbReference>
<organism evidence="2 3">
    <name type="scientific">Magnetofaba australis IT-1</name>
    <dbReference type="NCBI Taxonomy" id="1434232"/>
    <lineage>
        <taxon>Bacteria</taxon>
        <taxon>Pseudomonadati</taxon>
        <taxon>Pseudomonadota</taxon>
        <taxon>Magnetococcia</taxon>
        <taxon>Magnetococcales</taxon>
        <taxon>Magnetococcaceae</taxon>
        <taxon>Magnetofaba</taxon>
    </lineage>
</organism>
<evidence type="ECO:0008006" key="4">
    <source>
        <dbReference type="Google" id="ProtNLM"/>
    </source>
</evidence>
<gene>
    <name evidence="2" type="ORF">MAIT1_01441</name>
</gene>
<feature type="chain" id="PRO_5012237622" description="Sel1 repeat family protein" evidence="1">
    <location>
        <begin position="29"/>
        <end position="146"/>
    </location>
</feature>
<accession>A0A1Y2K0J2</accession>
<dbReference type="OrthoDB" id="9797030at2"/>
<comment type="caution">
    <text evidence="2">The sequence shown here is derived from an EMBL/GenBank/DDBJ whole genome shotgun (WGS) entry which is preliminary data.</text>
</comment>
<dbReference type="InterPro" id="IPR011990">
    <property type="entry name" value="TPR-like_helical_dom_sf"/>
</dbReference>
<reference evidence="2 3" key="1">
    <citation type="journal article" date="2016" name="BMC Genomics">
        <title>Combined genomic and structural analyses of a cultured magnetotactic bacterium reveals its niche adaptation to a dynamic environment.</title>
        <authorList>
            <person name="Araujo A.C."/>
            <person name="Morillo V."/>
            <person name="Cypriano J."/>
            <person name="Teixeira L.C."/>
            <person name="Leao P."/>
            <person name="Lyra S."/>
            <person name="Almeida L.G."/>
            <person name="Bazylinski D.A."/>
            <person name="Vasconcellos A.T."/>
            <person name="Abreu F."/>
            <person name="Lins U."/>
        </authorList>
    </citation>
    <scope>NUCLEOTIDE SEQUENCE [LARGE SCALE GENOMIC DNA]</scope>
    <source>
        <strain evidence="2 3">IT-1</strain>
    </source>
</reference>
<evidence type="ECO:0000256" key="1">
    <source>
        <dbReference type="SAM" id="SignalP"/>
    </source>
</evidence>
<keyword evidence="1" id="KW-0732">Signal</keyword>
<dbReference type="Proteomes" id="UP000194003">
    <property type="component" value="Unassembled WGS sequence"/>
</dbReference>
<evidence type="ECO:0000313" key="3">
    <source>
        <dbReference type="Proteomes" id="UP000194003"/>
    </source>
</evidence>
<evidence type="ECO:0000313" key="2">
    <source>
        <dbReference type="EMBL" id="OSM01472.1"/>
    </source>
</evidence>